<feature type="region of interest" description="Disordered" evidence="1">
    <location>
        <begin position="268"/>
        <end position="296"/>
    </location>
</feature>
<name>A0AAD4KIP0_9EURO</name>
<protein>
    <submittedName>
        <fullName evidence="2">Uncharacterized protein</fullName>
    </submittedName>
</protein>
<dbReference type="Proteomes" id="UP001201262">
    <property type="component" value="Unassembled WGS sequence"/>
</dbReference>
<dbReference type="GO" id="GO:0017025">
    <property type="term" value="F:TBP-class protein binding"/>
    <property type="evidence" value="ECO:0007669"/>
    <property type="project" value="TreeGrafter"/>
</dbReference>
<dbReference type="GO" id="GO:0070860">
    <property type="term" value="C:RNA polymerase I core factor complex"/>
    <property type="evidence" value="ECO:0007669"/>
    <property type="project" value="TreeGrafter"/>
</dbReference>
<gene>
    <name evidence="2" type="ORF">BGW36DRAFT_363584</name>
</gene>
<dbReference type="PANTHER" id="PTHR28244">
    <property type="entry name" value="RNA POLYMERASE I-SPECIFIC TRANSCRIPTION INITIATION FACTOR RRN11"/>
    <property type="match status" value="1"/>
</dbReference>
<evidence type="ECO:0000256" key="1">
    <source>
        <dbReference type="SAM" id="MobiDB-lite"/>
    </source>
</evidence>
<dbReference type="GO" id="GO:0001181">
    <property type="term" value="F:RNA polymerase I general transcription initiation factor activity"/>
    <property type="evidence" value="ECO:0007669"/>
    <property type="project" value="InterPro"/>
</dbReference>
<feature type="compositionally biased region" description="Basic and acidic residues" evidence="1">
    <location>
        <begin position="39"/>
        <end position="56"/>
    </location>
</feature>
<comment type="caution">
    <text evidence="2">The sequence shown here is derived from an EMBL/GenBank/DDBJ whole genome shotgun (WGS) entry which is preliminary data.</text>
</comment>
<keyword evidence="3" id="KW-1185">Reference proteome</keyword>
<dbReference type="InterPro" id="IPR053029">
    <property type="entry name" value="RNA_pol_I-specific_init_factor"/>
</dbReference>
<dbReference type="GO" id="GO:0042790">
    <property type="term" value="P:nucleolar large rRNA transcription by RNA polymerase I"/>
    <property type="evidence" value="ECO:0007669"/>
    <property type="project" value="TreeGrafter"/>
</dbReference>
<dbReference type="RefSeq" id="XP_046067340.1">
    <property type="nucleotide sequence ID" value="XM_046214475.1"/>
</dbReference>
<proteinExistence type="predicted"/>
<dbReference type="PANTHER" id="PTHR28244:SF1">
    <property type="entry name" value="RNA POLYMERASE I-SPECIFIC TRANSCRIPTION INITIATION FACTOR RRN11"/>
    <property type="match status" value="1"/>
</dbReference>
<dbReference type="GeneID" id="70244762"/>
<dbReference type="Pfam" id="PF04090">
    <property type="entry name" value="Rrn11"/>
    <property type="match status" value="1"/>
</dbReference>
<dbReference type="GO" id="GO:0001164">
    <property type="term" value="F:RNA polymerase I core promoter sequence-specific DNA binding"/>
    <property type="evidence" value="ECO:0007669"/>
    <property type="project" value="InterPro"/>
</dbReference>
<reference evidence="2" key="1">
    <citation type="submission" date="2021-12" db="EMBL/GenBank/DDBJ databases">
        <title>Convergent genome expansion in fungi linked to evolution of root-endophyte symbiosis.</title>
        <authorList>
            <consortium name="DOE Joint Genome Institute"/>
            <person name="Ke Y.-H."/>
            <person name="Bonito G."/>
            <person name="Liao H.-L."/>
            <person name="Looney B."/>
            <person name="Rojas-Flechas A."/>
            <person name="Nash J."/>
            <person name="Hameed K."/>
            <person name="Schadt C."/>
            <person name="Martin F."/>
            <person name="Crous P.W."/>
            <person name="Miettinen O."/>
            <person name="Magnuson J.K."/>
            <person name="Labbe J."/>
            <person name="Jacobson D."/>
            <person name="Doktycz M.J."/>
            <person name="Veneault-Fourrey C."/>
            <person name="Kuo A."/>
            <person name="Mondo S."/>
            <person name="Calhoun S."/>
            <person name="Riley R."/>
            <person name="Ohm R."/>
            <person name="LaButti K."/>
            <person name="Andreopoulos B."/>
            <person name="Pangilinan J."/>
            <person name="Nolan M."/>
            <person name="Tritt A."/>
            <person name="Clum A."/>
            <person name="Lipzen A."/>
            <person name="Daum C."/>
            <person name="Barry K."/>
            <person name="Grigoriev I.V."/>
            <person name="Vilgalys R."/>
        </authorList>
    </citation>
    <scope>NUCLEOTIDE SEQUENCE</scope>
    <source>
        <strain evidence="2">PMI_201</strain>
    </source>
</reference>
<organism evidence="2 3">
    <name type="scientific">Talaromyces proteolyticus</name>
    <dbReference type="NCBI Taxonomy" id="1131652"/>
    <lineage>
        <taxon>Eukaryota</taxon>
        <taxon>Fungi</taxon>
        <taxon>Dikarya</taxon>
        <taxon>Ascomycota</taxon>
        <taxon>Pezizomycotina</taxon>
        <taxon>Eurotiomycetes</taxon>
        <taxon>Eurotiomycetidae</taxon>
        <taxon>Eurotiales</taxon>
        <taxon>Trichocomaceae</taxon>
        <taxon>Talaromyces</taxon>
        <taxon>Talaromyces sect. Bacilispori</taxon>
    </lineage>
</organism>
<evidence type="ECO:0000313" key="3">
    <source>
        <dbReference type="Proteomes" id="UP001201262"/>
    </source>
</evidence>
<dbReference type="InterPro" id="IPR007224">
    <property type="entry name" value="TIF_Rrn11"/>
</dbReference>
<accession>A0AAD4KIP0</accession>
<dbReference type="EMBL" id="JAJTJA010000012">
    <property type="protein sequence ID" value="KAH8691248.1"/>
    <property type="molecule type" value="Genomic_DNA"/>
</dbReference>
<dbReference type="AlphaFoldDB" id="A0AAD4KIP0"/>
<evidence type="ECO:0000313" key="2">
    <source>
        <dbReference type="EMBL" id="KAH8691248.1"/>
    </source>
</evidence>
<feature type="region of interest" description="Disordered" evidence="1">
    <location>
        <begin position="20"/>
        <end position="69"/>
    </location>
</feature>
<sequence length="413" mass="46831">MTIPKVSVFSLPLAPWQQNASVRVEKYDQKHGLKRRRSRDGFDGEDHDQADTKSDAASEINPSQGPALVLSPGEAHQYRIAGLALDQKLPGGYFPHASGNGQDRKRSDRFYLEELSNQSPPIFLPGSNTVDSTLHLRHLGALTTILHRCLLDGDFTRAGRAWGMLLRERVGGRPIDLRQGGRWGIGAEILFRQGTGEPLTQSLDTHPKRLFSRQGFQAAKAYYEGLIIQYPYLKTLPSMINATDFYPAMFSLWIYFVDTESRNAREAIENEEDDDSSFDNFSEPGDISMSDLEGRRGNQDWQTSMRIANIRSKELSGALEIEQRMDEILISPPYIDMPVLLKLRGMVALWVGDLFVSSQPDPDADTSILETVQSSQLLFARRELRVAKEKREIERSKADKFFEKARMREEIYM</sequence>